<feature type="transmembrane region" description="Helical" evidence="1">
    <location>
        <begin position="226"/>
        <end position="246"/>
    </location>
</feature>
<evidence type="ECO:0008006" key="4">
    <source>
        <dbReference type="Google" id="ProtNLM"/>
    </source>
</evidence>
<evidence type="ECO:0000313" key="3">
    <source>
        <dbReference type="Proteomes" id="UP001155144"/>
    </source>
</evidence>
<keyword evidence="1" id="KW-0812">Transmembrane</keyword>
<protein>
    <recommendedName>
        <fullName evidence="4">Oligosaccharide repeat unit polymerase</fullName>
    </recommendedName>
</protein>
<feature type="transmembrane region" description="Helical" evidence="1">
    <location>
        <begin position="64"/>
        <end position="84"/>
    </location>
</feature>
<feature type="transmembrane region" description="Helical" evidence="1">
    <location>
        <begin position="419"/>
        <end position="438"/>
    </location>
</feature>
<evidence type="ECO:0000256" key="1">
    <source>
        <dbReference type="SAM" id="Phobius"/>
    </source>
</evidence>
<reference evidence="2" key="1">
    <citation type="submission" date="2022-08" db="EMBL/GenBank/DDBJ databases">
        <title>Genomic Encyclopedia of Type Strains, Phase V (KMG-V): Genome sequencing to study the core and pangenomes of soil and plant-associated prokaryotes.</title>
        <authorList>
            <person name="Whitman W."/>
        </authorList>
    </citation>
    <scope>NUCLEOTIDE SEQUENCE</scope>
    <source>
        <strain evidence="2">SP3026</strain>
    </source>
</reference>
<comment type="caution">
    <text evidence="2">The sequence shown here is derived from an EMBL/GenBank/DDBJ whole genome shotgun (WGS) entry which is preliminary data.</text>
</comment>
<feature type="transmembrane region" description="Helical" evidence="1">
    <location>
        <begin position="31"/>
        <end position="52"/>
    </location>
</feature>
<sequence length="454" mass="50291">MFEVYTVFILVIVTLGTAWGAYQRNDAFHPLVYLMPMMGYLYVLEPVTLLWGGELSDHFTDSELAYVQGYNLACVAAVAGGVLVGDKGLRRDASNVSRFALNLTPHRRRLLRRMAWVIGGLGFLVFVIGILYVGGFTEAFGTSKGGGWAPTGYLRDLKLLVIPGIVLLYMSQRGKPWSLTSSGLLVLFSIPLAARAFLATSRGWLFMGVIAVVGGWYLVRTRRPGLWTVLVGGVMVWILMLVLVTYRGQIYIGSDFFSGERPPVTEMVDKALDRVGQGGRGQTFVYGTYATLLAWEESDIYWGARYLAYTVIRPIPSRVWPTKYTDMGVSGIRYNAGTMGEERAGAIYESLPPGQYPGFAGDLFVEFAWGGVLAALLFGWLYGTVWRRRLVEGGLWTVVYLGLFAMSVFAVMQTLAAAFIARALIVSVPPALLWRFWMNGERRVRGRRKAPAAP</sequence>
<feature type="transmembrane region" description="Helical" evidence="1">
    <location>
        <begin position="153"/>
        <end position="170"/>
    </location>
</feature>
<feature type="transmembrane region" description="Helical" evidence="1">
    <location>
        <begin position="363"/>
        <end position="382"/>
    </location>
</feature>
<dbReference type="AlphaFoldDB" id="A0A9X2V7I6"/>
<feature type="transmembrane region" description="Helical" evidence="1">
    <location>
        <begin position="394"/>
        <end position="413"/>
    </location>
</feature>
<feature type="transmembrane region" description="Helical" evidence="1">
    <location>
        <begin position="177"/>
        <end position="197"/>
    </location>
</feature>
<keyword evidence="1" id="KW-0472">Membrane</keyword>
<proteinExistence type="predicted"/>
<accession>A0A9X2V7I6</accession>
<gene>
    <name evidence="2" type="ORF">GGP45_003084</name>
</gene>
<feature type="transmembrane region" description="Helical" evidence="1">
    <location>
        <begin position="114"/>
        <end position="133"/>
    </location>
</feature>
<dbReference type="EMBL" id="JANUBL010000009">
    <property type="protein sequence ID" value="MCS4122717.1"/>
    <property type="molecule type" value="Genomic_DNA"/>
</dbReference>
<keyword evidence="1" id="KW-1133">Transmembrane helix</keyword>
<dbReference type="RefSeq" id="WP_259040427.1">
    <property type="nucleotide sequence ID" value="NZ_JANUBL010000009.1"/>
</dbReference>
<name>A0A9X2V7I6_9BACT</name>
<organism evidence="2 3">
    <name type="scientific">Salinibacter ruber</name>
    <dbReference type="NCBI Taxonomy" id="146919"/>
    <lineage>
        <taxon>Bacteria</taxon>
        <taxon>Pseudomonadati</taxon>
        <taxon>Rhodothermota</taxon>
        <taxon>Rhodothermia</taxon>
        <taxon>Rhodothermales</taxon>
        <taxon>Salinibacteraceae</taxon>
        <taxon>Salinibacter</taxon>
    </lineage>
</organism>
<dbReference type="Proteomes" id="UP001155144">
    <property type="component" value="Unassembled WGS sequence"/>
</dbReference>
<feature type="transmembrane region" description="Helical" evidence="1">
    <location>
        <begin position="203"/>
        <end position="219"/>
    </location>
</feature>
<feature type="transmembrane region" description="Helical" evidence="1">
    <location>
        <begin position="6"/>
        <end position="22"/>
    </location>
</feature>
<evidence type="ECO:0000313" key="2">
    <source>
        <dbReference type="EMBL" id="MCS4122717.1"/>
    </source>
</evidence>